<proteinExistence type="predicted"/>
<dbReference type="AlphaFoldDB" id="A0A0F9RKW6"/>
<protein>
    <submittedName>
        <fullName evidence="1">Uncharacterized protein</fullName>
    </submittedName>
</protein>
<organism evidence="1">
    <name type="scientific">marine sediment metagenome</name>
    <dbReference type="NCBI Taxonomy" id="412755"/>
    <lineage>
        <taxon>unclassified sequences</taxon>
        <taxon>metagenomes</taxon>
        <taxon>ecological metagenomes</taxon>
    </lineage>
</organism>
<sequence>MDKKYKIDVLCENCSNIAWFYIPKGMTTKTFFGDEVNQKCTNCNCKHGRTE</sequence>
<gene>
    <name evidence="1" type="ORF">LCGC14_0632670</name>
</gene>
<evidence type="ECO:0000313" key="1">
    <source>
        <dbReference type="EMBL" id="KKN50437.1"/>
    </source>
</evidence>
<accession>A0A0F9RKW6</accession>
<name>A0A0F9RKW6_9ZZZZ</name>
<dbReference type="EMBL" id="LAZR01001113">
    <property type="protein sequence ID" value="KKN50437.1"/>
    <property type="molecule type" value="Genomic_DNA"/>
</dbReference>
<reference evidence="1" key="1">
    <citation type="journal article" date="2015" name="Nature">
        <title>Complex archaea that bridge the gap between prokaryotes and eukaryotes.</title>
        <authorList>
            <person name="Spang A."/>
            <person name="Saw J.H."/>
            <person name="Jorgensen S.L."/>
            <person name="Zaremba-Niedzwiedzka K."/>
            <person name="Martijn J."/>
            <person name="Lind A.E."/>
            <person name="van Eijk R."/>
            <person name="Schleper C."/>
            <person name="Guy L."/>
            <person name="Ettema T.J."/>
        </authorList>
    </citation>
    <scope>NUCLEOTIDE SEQUENCE</scope>
</reference>
<comment type="caution">
    <text evidence="1">The sequence shown here is derived from an EMBL/GenBank/DDBJ whole genome shotgun (WGS) entry which is preliminary data.</text>
</comment>